<gene>
    <name evidence="1" type="ORF">CDEST_06427</name>
</gene>
<dbReference type="EMBL" id="CP137308">
    <property type="protein sequence ID" value="WQF81413.1"/>
    <property type="molecule type" value="Genomic_DNA"/>
</dbReference>
<protein>
    <submittedName>
        <fullName evidence="1">Uncharacterized protein</fullName>
    </submittedName>
</protein>
<dbReference type="KEGG" id="cdet:87942930"/>
<evidence type="ECO:0000313" key="1">
    <source>
        <dbReference type="EMBL" id="WQF81413.1"/>
    </source>
</evidence>
<dbReference type="AlphaFoldDB" id="A0AAX4IF38"/>
<keyword evidence="2" id="KW-1185">Reference proteome</keyword>
<dbReference type="Proteomes" id="UP001322277">
    <property type="component" value="Chromosome 4"/>
</dbReference>
<dbReference type="GeneID" id="87942930"/>
<dbReference type="RefSeq" id="XP_062778637.1">
    <property type="nucleotide sequence ID" value="XM_062922586.1"/>
</dbReference>
<sequence length="87" mass="10195">MLPNIESFSSYSRVFSAAQPPLSGNQYLRIQPIMGLEAHCSYDFCKTTCDTLVVKPPDPSWVVRYFMFWQWSIEKTCSWRHIKLCLL</sequence>
<accession>A0AAX4IF38</accession>
<name>A0AAX4IF38_9PEZI</name>
<proteinExistence type="predicted"/>
<organism evidence="1 2">
    <name type="scientific">Colletotrichum destructivum</name>
    <dbReference type="NCBI Taxonomy" id="34406"/>
    <lineage>
        <taxon>Eukaryota</taxon>
        <taxon>Fungi</taxon>
        <taxon>Dikarya</taxon>
        <taxon>Ascomycota</taxon>
        <taxon>Pezizomycotina</taxon>
        <taxon>Sordariomycetes</taxon>
        <taxon>Hypocreomycetidae</taxon>
        <taxon>Glomerellales</taxon>
        <taxon>Glomerellaceae</taxon>
        <taxon>Colletotrichum</taxon>
        <taxon>Colletotrichum destructivum species complex</taxon>
    </lineage>
</organism>
<evidence type="ECO:0000313" key="2">
    <source>
        <dbReference type="Proteomes" id="UP001322277"/>
    </source>
</evidence>
<reference evidence="2" key="1">
    <citation type="journal article" date="2023" name="bioRxiv">
        <title>Complete genome of the Medicago anthracnose fungus, Colletotrichum destructivum, reveals a mini-chromosome-like region within a core chromosome.</title>
        <authorList>
            <person name="Lapalu N."/>
            <person name="Simon A."/>
            <person name="Lu A."/>
            <person name="Plaumann P.-L."/>
            <person name="Amselem J."/>
            <person name="Pigne S."/>
            <person name="Auger A."/>
            <person name="Koch C."/>
            <person name="Dallery J.-F."/>
            <person name="O'Connell R.J."/>
        </authorList>
    </citation>
    <scope>NUCLEOTIDE SEQUENCE [LARGE SCALE GENOMIC DNA]</scope>
    <source>
        <strain evidence="2">CBS 520.97</strain>
    </source>
</reference>